<protein>
    <submittedName>
        <fullName evidence="2">Conjugal transfer protein TraN</fullName>
    </submittedName>
</protein>
<dbReference type="OrthoDB" id="5297981at2"/>
<dbReference type="InterPro" id="IPR050111">
    <property type="entry name" value="C-type_lectin/snaclec_domain"/>
</dbReference>
<dbReference type="Pfam" id="PF06986">
    <property type="entry name" value="F_T4SS_TraN"/>
    <property type="match status" value="1"/>
</dbReference>
<dbReference type="RefSeq" id="WP_108911003.1">
    <property type="nucleotide sequence ID" value="NZ_CP021886.1"/>
</dbReference>
<evidence type="ECO:0000313" key="2">
    <source>
        <dbReference type="EMBL" id="AWI34164.1"/>
    </source>
</evidence>
<sequence>MNQILKIILFFSCFFSYLYSIDCHFFGEFQYYGGHYYATTAKRMSFEEAKTLAKRNGGYLAIPNNAQENQFLSTLVPRGQYAWIGIHDPNFTQNHCLPDRGCHFSDTRFRDINNKPLGYSNWATNQPDNLLKEYDVIEGKEVISPLGEHWVAMAFNGQWADMGNHAGEENPKKEYALVEFDTQPVCHSAPQTDIFNDGDLLGKCNSWISDDANYPIDESKGVQNLSCLKDPKGTSFCPINLTECRVDNGDKVNGGVRKIKAKMQKRYIDITYSTGRIYWYSGFVDIKFNINDIRTITSFKATAFGADDWAILYPPNRAITDSQRDKQGLLYVPYNSNGRFWETARYNGAIAEALNRLELRGHLRNGRNFIRMFFSTWDGGSWYAIFRIIGEGISCANVTPQWGQTCSSGFLYEDYNYYEYTCPSGYSAINKGGNCHPKSIRDLVDTNGDGIGDSCPNSTPPPLNCQGTTKFLPFNKDRACVQYDGKLQCSPHPCFAGGSGGNASLVENINKNVGVNDSTNNGWREDGSCGGQLLVFNGKSHSCRSSDKLLGLSGGGCCNKNKVFLGLVSCKENEKNLAKLNQQSLCKEIGEYCSKRIKLGFAKVCIQKSKSHCCFNSLLARIFNEQGRQQIGKGWGSGESPNCSGFTTEEFQKLDFSKMDLSEFTNSLNFRVNDSFAKGQAEKIKDRVQQSIHTINSMKAN</sequence>
<evidence type="ECO:0000259" key="1">
    <source>
        <dbReference type="PROSITE" id="PS50041"/>
    </source>
</evidence>
<dbReference type="InterPro" id="IPR016186">
    <property type="entry name" value="C-type_lectin-like/link_sf"/>
</dbReference>
<dbReference type="InterPro" id="IPR001304">
    <property type="entry name" value="C-type_lectin-like"/>
</dbReference>
<name>A0A2U8FDD1_9HELI</name>
<proteinExistence type="predicted"/>
<accession>A0A2U8FDD1</accession>
<feature type="domain" description="C-type lectin" evidence="1">
    <location>
        <begin position="32"/>
        <end position="161"/>
    </location>
</feature>
<evidence type="ECO:0000313" key="3">
    <source>
        <dbReference type="Proteomes" id="UP000244890"/>
    </source>
</evidence>
<dbReference type="Proteomes" id="UP000244890">
    <property type="component" value="Chromosome"/>
</dbReference>
<organism evidence="2 3">
    <name type="scientific">Helicobacter apodemus</name>
    <dbReference type="NCBI Taxonomy" id="135569"/>
    <lineage>
        <taxon>Bacteria</taxon>
        <taxon>Pseudomonadati</taxon>
        <taxon>Campylobacterota</taxon>
        <taxon>Epsilonproteobacteria</taxon>
        <taxon>Campylobacterales</taxon>
        <taxon>Helicobacteraceae</taxon>
        <taxon>Helicobacter</taxon>
    </lineage>
</organism>
<gene>
    <name evidence="2" type="ORF">CDV25_04840</name>
</gene>
<dbReference type="EMBL" id="CP021886">
    <property type="protein sequence ID" value="AWI34164.1"/>
    <property type="molecule type" value="Genomic_DNA"/>
</dbReference>
<dbReference type="AlphaFoldDB" id="A0A2U8FDD1"/>
<dbReference type="Gene3D" id="3.10.100.10">
    <property type="entry name" value="Mannose-Binding Protein A, subunit A"/>
    <property type="match status" value="1"/>
</dbReference>
<dbReference type="PROSITE" id="PS50041">
    <property type="entry name" value="C_TYPE_LECTIN_2"/>
    <property type="match status" value="1"/>
</dbReference>
<dbReference type="Pfam" id="PF00059">
    <property type="entry name" value="Lectin_C"/>
    <property type="match status" value="1"/>
</dbReference>
<dbReference type="InterPro" id="IPR016187">
    <property type="entry name" value="CTDL_fold"/>
</dbReference>
<reference evidence="2 3" key="1">
    <citation type="submission" date="2017-06" db="EMBL/GenBank/DDBJ databases">
        <title>Complete genome of Helicobacter apodemus.</title>
        <authorList>
            <person name="Cho S."/>
        </authorList>
    </citation>
    <scope>NUCLEOTIDE SEQUENCE [LARGE SCALE GENOMIC DNA]</scope>
    <source>
        <strain evidence="3">SNUVETPUB-15-01</strain>
    </source>
</reference>
<dbReference type="SUPFAM" id="SSF56436">
    <property type="entry name" value="C-type lectin-like"/>
    <property type="match status" value="1"/>
</dbReference>
<dbReference type="InterPro" id="IPR014121">
    <property type="entry name" value="TraN_Ftype"/>
</dbReference>
<dbReference type="KEGG" id="had:CDV25_04840"/>
<dbReference type="PANTHER" id="PTHR22803">
    <property type="entry name" value="MANNOSE, PHOSPHOLIPASE, LECTIN RECEPTOR RELATED"/>
    <property type="match status" value="1"/>
</dbReference>
<dbReference type="SMART" id="SM00034">
    <property type="entry name" value="CLECT"/>
    <property type="match status" value="1"/>
</dbReference>